<evidence type="ECO:0000313" key="4">
    <source>
        <dbReference type="EMBL" id="RST98950.1"/>
    </source>
</evidence>
<dbReference type="InterPro" id="IPR002060">
    <property type="entry name" value="Squ/phyt_synthse"/>
</dbReference>
<proteinExistence type="predicted"/>
<dbReference type="InterPro" id="IPR019845">
    <property type="entry name" value="Squalene/phytoene_synthase_CS"/>
</dbReference>
<organism evidence="4 5">
    <name type="scientific">Vagococcus vulneris</name>
    <dbReference type="NCBI Taxonomy" id="1977869"/>
    <lineage>
        <taxon>Bacteria</taxon>
        <taxon>Bacillati</taxon>
        <taxon>Bacillota</taxon>
        <taxon>Bacilli</taxon>
        <taxon>Lactobacillales</taxon>
        <taxon>Enterococcaceae</taxon>
        <taxon>Vagococcus</taxon>
    </lineage>
</organism>
<evidence type="ECO:0000313" key="5">
    <source>
        <dbReference type="Proteomes" id="UP000287857"/>
    </source>
</evidence>
<protein>
    <submittedName>
        <fullName evidence="4">Phytoene desaturase</fullName>
    </submittedName>
</protein>
<dbReference type="InterPro" id="IPR044843">
    <property type="entry name" value="Trans_IPPS_bact-type"/>
</dbReference>
<dbReference type="GO" id="GO:0051996">
    <property type="term" value="F:squalene synthase [NAD(P)H] activity"/>
    <property type="evidence" value="ECO:0007669"/>
    <property type="project" value="InterPro"/>
</dbReference>
<gene>
    <name evidence="4" type="ORF">CBF37_06160</name>
</gene>
<dbReference type="GO" id="GO:0004311">
    <property type="term" value="F:geranylgeranyl diphosphate synthase activity"/>
    <property type="evidence" value="ECO:0007669"/>
    <property type="project" value="InterPro"/>
</dbReference>
<accession>A0A429ZYC4</accession>
<dbReference type="OrthoDB" id="9787280at2"/>
<dbReference type="GO" id="GO:0016117">
    <property type="term" value="P:carotenoid biosynthetic process"/>
    <property type="evidence" value="ECO:0007669"/>
    <property type="project" value="UniProtKB-KW"/>
</dbReference>
<evidence type="ECO:0000256" key="2">
    <source>
        <dbReference type="ARBA" id="ARBA00022679"/>
    </source>
</evidence>
<evidence type="ECO:0000256" key="3">
    <source>
        <dbReference type="ARBA" id="ARBA00022746"/>
    </source>
</evidence>
<comment type="pathway">
    <text evidence="1">Carotenoid biosynthesis.</text>
</comment>
<dbReference type="RefSeq" id="WP_125983873.1">
    <property type="nucleotide sequence ID" value="NZ_NGJS01000007.1"/>
</dbReference>
<dbReference type="InterPro" id="IPR033904">
    <property type="entry name" value="Trans_IPPS_HH"/>
</dbReference>
<dbReference type="CDD" id="cd00683">
    <property type="entry name" value="Trans_IPPS_HH"/>
    <property type="match status" value="1"/>
</dbReference>
<dbReference type="Proteomes" id="UP000287857">
    <property type="component" value="Unassembled WGS sequence"/>
</dbReference>
<comment type="caution">
    <text evidence="4">The sequence shown here is derived from an EMBL/GenBank/DDBJ whole genome shotgun (WGS) entry which is preliminary data.</text>
</comment>
<dbReference type="SUPFAM" id="SSF48576">
    <property type="entry name" value="Terpenoid synthases"/>
    <property type="match status" value="1"/>
</dbReference>
<dbReference type="Gene3D" id="1.10.600.10">
    <property type="entry name" value="Farnesyl Diphosphate Synthase"/>
    <property type="match status" value="1"/>
</dbReference>
<dbReference type="PANTHER" id="PTHR31480">
    <property type="entry name" value="BIFUNCTIONAL LYCOPENE CYCLASE/PHYTOENE SYNTHASE"/>
    <property type="match status" value="1"/>
</dbReference>
<dbReference type="SFLD" id="SFLDS00005">
    <property type="entry name" value="Isoprenoid_Synthase_Type_I"/>
    <property type="match status" value="1"/>
</dbReference>
<dbReference type="AlphaFoldDB" id="A0A429ZYC4"/>
<sequence>MIFESPNRFDKNKDDFDYCEKIIKRESKSFYAAFAQLPKEKAQSVYAIYAFCRLADDIVDDEKSSKKLAELHEQLVLFSQGQILNTPLWRALNVVFETFPIPIQPFFDMLFGQKMDLLFKQPKTKQDLLDYAYYVAGSVGLMLLPIISSTPETISNPAKKLGEAMQLTNILRDIGEDLQNHRIYLPQEDMQACHVTVHDLEDKKISPQFIQLWESLAATAEKLYDDSLEMMPFIDRDAYKPLISAILVYRELLNKIRTKHYDVFNTRQVVSSRKKLILIQSIKNPA</sequence>
<dbReference type="SFLD" id="SFLDG01018">
    <property type="entry name" value="Squalene/Phytoene_Synthase_Lik"/>
    <property type="match status" value="1"/>
</dbReference>
<name>A0A429ZYC4_9ENTE</name>
<dbReference type="InterPro" id="IPR008949">
    <property type="entry name" value="Isoprenoid_synthase_dom_sf"/>
</dbReference>
<dbReference type="PROSITE" id="PS01045">
    <property type="entry name" value="SQUALEN_PHYTOEN_SYN_2"/>
    <property type="match status" value="1"/>
</dbReference>
<keyword evidence="3" id="KW-0125">Carotenoid biosynthesis</keyword>
<evidence type="ECO:0000256" key="1">
    <source>
        <dbReference type="ARBA" id="ARBA00004829"/>
    </source>
</evidence>
<dbReference type="EMBL" id="NGJS01000007">
    <property type="protein sequence ID" value="RST98950.1"/>
    <property type="molecule type" value="Genomic_DNA"/>
</dbReference>
<dbReference type="SFLD" id="SFLDG01212">
    <property type="entry name" value="Phytoene_synthase_like"/>
    <property type="match status" value="1"/>
</dbReference>
<keyword evidence="5" id="KW-1185">Reference proteome</keyword>
<dbReference type="Pfam" id="PF00494">
    <property type="entry name" value="SQS_PSY"/>
    <property type="match status" value="1"/>
</dbReference>
<reference evidence="4 5" key="1">
    <citation type="submission" date="2017-05" db="EMBL/GenBank/DDBJ databases">
        <title>Vagococcus spp. assemblies.</title>
        <authorList>
            <person name="Gulvik C.A."/>
        </authorList>
    </citation>
    <scope>NUCLEOTIDE SEQUENCE [LARGE SCALE GENOMIC DNA]</scope>
    <source>
        <strain evidence="4 5">SS1995</strain>
    </source>
</reference>
<keyword evidence="2" id="KW-0808">Transferase</keyword>